<evidence type="ECO:0000256" key="1">
    <source>
        <dbReference type="SAM" id="MobiDB-lite"/>
    </source>
</evidence>
<dbReference type="InterPro" id="IPR016084">
    <property type="entry name" value="Haem_Oase-like_multi-hlx"/>
</dbReference>
<feature type="region of interest" description="Disordered" evidence="1">
    <location>
        <begin position="1"/>
        <end position="49"/>
    </location>
</feature>
<dbReference type="Proteomes" id="UP000054342">
    <property type="component" value="Unassembled WGS sequence"/>
</dbReference>
<accession>A0A0D2F4I5</accession>
<dbReference type="RefSeq" id="XP_013322484.1">
    <property type="nucleotide sequence ID" value="XM_013467030.1"/>
</dbReference>
<gene>
    <name evidence="3" type="ORF">PV05_01971</name>
</gene>
<evidence type="ECO:0000259" key="2">
    <source>
        <dbReference type="Pfam" id="PF03070"/>
    </source>
</evidence>
<sequence>MDMPPEPPHELPSPTNYTFPPAPGHKYKPSEPVHNLSSPPAALQPSQLDQPPSLTKILLNSAPQSYHVATQHPFLRLAGLGTLPKTTLSRWLSQDRLYAQSYIGFIGALIARVDLPYVNVTDKSSSLRWRIVKLLSSALENIHRELQFFTDTAAKYDLQLDAPSRSDGVFTAEAATKQYLDLFRAFWTDPSMSLLEGLVVLWATETCYLSAWTYASSFMTAPGAIKPEADADGGALRDAFIPNWTSPDFEKFVKDIAEVTDLLAEREDAIVRRLDVYKAVWMHILDVETRFWPNVEGREQTAAEEPLCTGTLGRRPS</sequence>
<proteinExistence type="predicted"/>
<dbReference type="HOGENOM" id="CLU_055855_0_0_1"/>
<dbReference type="PANTHER" id="PTHR41813">
    <property type="entry name" value="REGULATOR PAB1642, PUTATIVE (AFU_ORTHOLOGUE AFUA_3G11955)-RELATED"/>
    <property type="match status" value="1"/>
</dbReference>
<dbReference type="PANTHER" id="PTHR41813:SF2">
    <property type="entry name" value="REGULATOR PAB1642, PUTATIVE (AFU_ORTHOLOGUE AFUA_3G11955)-RELATED"/>
    <property type="match status" value="1"/>
</dbReference>
<keyword evidence="4" id="KW-1185">Reference proteome</keyword>
<feature type="domain" description="Thiaminase-2/PQQC" evidence="2">
    <location>
        <begin position="68"/>
        <end position="294"/>
    </location>
</feature>
<dbReference type="GO" id="GO:0006772">
    <property type="term" value="P:thiamine metabolic process"/>
    <property type="evidence" value="ECO:0007669"/>
    <property type="project" value="UniProtKB-ARBA"/>
</dbReference>
<dbReference type="Gene3D" id="1.20.910.10">
    <property type="entry name" value="Heme oxygenase-like"/>
    <property type="match status" value="1"/>
</dbReference>
<dbReference type="SUPFAM" id="SSF48613">
    <property type="entry name" value="Heme oxygenase-like"/>
    <property type="match status" value="1"/>
</dbReference>
<name>A0A0D2F4I5_9EURO</name>
<dbReference type="EMBL" id="KN847317">
    <property type="protein sequence ID" value="KIW61900.1"/>
    <property type="molecule type" value="Genomic_DNA"/>
</dbReference>
<dbReference type="InterPro" id="IPR053261">
    <property type="entry name" value="Polyketide-peptide_reg"/>
</dbReference>
<protein>
    <recommendedName>
        <fullName evidence="2">Thiaminase-2/PQQC domain-containing protein</fullName>
    </recommendedName>
</protein>
<organism evidence="3 4">
    <name type="scientific">Exophiala xenobiotica</name>
    <dbReference type="NCBI Taxonomy" id="348802"/>
    <lineage>
        <taxon>Eukaryota</taxon>
        <taxon>Fungi</taxon>
        <taxon>Dikarya</taxon>
        <taxon>Ascomycota</taxon>
        <taxon>Pezizomycotina</taxon>
        <taxon>Eurotiomycetes</taxon>
        <taxon>Chaetothyriomycetidae</taxon>
        <taxon>Chaetothyriales</taxon>
        <taxon>Herpotrichiellaceae</taxon>
        <taxon>Exophiala</taxon>
    </lineage>
</organism>
<dbReference type="STRING" id="348802.A0A0D2F4I5"/>
<dbReference type="Pfam" id="PF03070">
    <property type="entry name" value="TENA_THI-4"/>
    <property type="match status" value="1"/>
</dbReference>
<dbReference type="CDD" id="cd19357">
    <property type="entry name" value="TenA_E_At3g16990-like"/>
    <property type="match status" value="1"/>
</dbReference>
<evidence type="ECO:0000313" key="4">
    <source>
        <dbReference type="Proteomes" id="UP000054342"/>
    </source>
</evidence>
<reference evidence="3 4" key="1">
    <citation type="submission" date="2015-01" db="EMBL/GenBank/DDBJ databases">
        <title>The Genome Sequence of Exophiala xenobiotica CBS118157.</title>
        <authorList>
            <consortium name="The Broad Institute Genomics Platform"/>
            <person name="Cuomo C."/>
            <person name="de Hoog S."/>
            <person name="Gorbushina A."/>
            <person name="Stielow B."/>
            <person name="Teixiera M."/>
            <person name="Abouelleil A."/>
            <person name="Chapman S.B."/>
            <person name="Priest M."/>
            <person name="Young S.K."/>
            <person name="Wortman J."/>
            <person name="Nusbaum C."/>
            <person name="Birren B."/>
        </authorList>
    </citation>
    <scope>NUCLEOTIDE SEQUENCE [LARGE SCALE GENOMIC DNA]</scope>
    <source>
        <strain evidence="3 4">CBS 118157</strain>
    </source>
</reference>
<dbReference type="GeneID" id="25323879"/>
<dbReference type="OrthoDB" id="37730at2759"/>
<dbReference type="InterPro" id="IPR004305">
    <property type="entry name" value="Thiaminase-2/PQQC"/>
</dbReference>
<dbReference type="AlphaFoldDB" id="A0A0D2F4I5"/>
<evidence type="ECO:0000313" key="3">
    <source>
        <dbReference type="EMBL" id="KIW61900.1"/>
    </source>
</evidence>